<dbReference type="STRING" id="92696.A0A4R0RGW9"/>
<dbReference type="PANTHER" id="PTHR10701:SF5">
    <property type="entry name" value="N-ALPHA-ACETYLTRANSFERASE 38, NATC AUXILIARY SUBUNIT"/>
    <property type="match status" value="1"/>
</dbReference>
<dbReference type="Proteomes" id="UP000292702">
    <property type="component" value="Unassembled WGS sequence"/>
</dbReference>
<dbReference type="InterPro" id="IPR050914">
    <property type="entry name" value="snRNP_SmB/NAA38-like"/>
</dbReference>
<dbReference type="InterPro" id="IPR001163">
    <property type="entry name" value="Sm_dom_euk/arc"/>
</dbReference>
<keyword evidence="3" id="KW-1185">Reference proteome</keyword>
<name>A0A4R0RGW9_9APHY</name>
<dbReference type="Gene3D" id="2.30.30.100">
    <property type="match status" value="1"/>
</dbReference>
<dbReference type="InterPro" id="IPR034110">
    <property type="entry name" value="LSMD1_Sm"/>
</dbReference>
<organism evidence="2 3">
    <name type="scientific">Steccherinum ochraceum</name>
    <dbReference type="NCBI Taxonomy" id="92696"/>
    <lineage>
        <taxon>Eukaryota</taxon>
        <taxon>Fungi</taxon>
        <taxon>Dikarya</taxon>
        <taxon>Basidiomycota</taxon>
        <taxon>Agaricomycotina</taxon>
        <taxon>Agaricomycetes</taxon>
        <taxon>Polyporales</taxon>
        <taxon>Steccherinaceae</taxon>
        <taxon>Steccherinum</taxon>
    </lineage>
</organism>
<reference evidence="2 3" key="1">
    <citation type="submission" date="2018-11" db="EMBL/GenBank/DDBJ databases">
        <title>Genome assembly of Steccherinum ochraceum LE-BIN_3174, the white-rot fungus of the Steccherinaceae family (The Residual Polyporoid clade, Polyporales, Basidiomycota).</title>
        <authorList>
            <person name="Fedorova T.V."/>
            <person name="Glazunova O.A."/>
            <person name="Landesman E.O."/>
            <person name="Moiseenko K.V."/>
            <person name="Psurtseva N.V."/>
            <person name="Savinova O.S."/>
            <person name="Shakhova N.V."/>
            <person name="Tyazhelova T.V."/>
            <person name="Vasina D.V."/>
        </authorList>
    </citation>
    <scope>NUCLEOTIDE SEQUENCE [LARGE SCALE GENOMIC DNA]</scope>
    <source>
        <strain evidence="2 3">LE-BIN_3174</strain>
    </source>
</reference>
<sequence>MSTIPNSNTPALDELKKLLQKTLRVTTNDGRIFLGSFAGTDKQLNILLINTDEFRFSPPELANPSGRFVGLVMLPRRLVVSIEAPSSDEAGGGGRADMYA</sequence>
<evidence type="ECO:0000313" key="2">
    <source>
        <dbReference type="EMBL" id="TCD67700.1"/>
    </source>
</evidence>
<feature type="domain" description="Sm" evidence="1">
    <location>
        <begin position="10"/>
        <end position="88"/>
    </location>
</feature>
<evidence type="ECO:0000313" key="3">
    <source>
        <dbReference type="Proteomes" id="UP000292702"/>
    </source>
</evidence>
<dbReference type="PROSITE" id="PS52002">
    <property type="entry name" value="SM"/>
    <property type="match status" value="1"/>
</dbReference>
<dbReference type="GO" id="GO:0031417">
    <property type="term" value="C:NatC complex"/>
    <property type="evidence" value="ECO:0007669"/>
    <property type="project" value="InterPro"/>
</dbReference>
<dbReference type="CDD" id="cd06168">
    <property type="entry name" value="LSMD1"/>
    <property type="match status" value="1"/>
</dbReference>
<dbReference type="OrthoDB" id="368909at2759"/>
<dbReference type="InterPro" id="IPR010920">
    <property type="entry name" value="LSM_dom_sf"/>
</dbReference>
<gene>
    <name evidence="2" type="ORF">EIP91_012066</name>
</gene>
<dbReference type="EMBL" id="RWJN01000089">
    <property type="protein sequence ID" value="TCD67700.1"/>
    <property type="molecule type" value="Genomic_DNA"/>
</dbReference>
<dbReference type="SUPFAM" id="SSF50182">
    <property type="entry name" value="Sm-like ribonucleoproteins"/>
    <property type="match status" value="1"/>
</dbReference>
<dbReference type="Pfam" id="PF01423">
    <property type="entry name" value="LSM"/>
    <property type="match status" value="1"/>
</dbReference>
<comment type="caution">
    <text evidence="2">The sequence shown here is derived from an EMBL/GenBank/DDBJ whole genome shotgun (WGS) entry which is preliminary data.</text>
</comment>
<proteinExistence type="predicted"/>
<protein>
    <recommendedName>
        <fullName evidence="1">Sm domain-containing protein</fullName>
    </recommendedName>
</protein>
<dbReference type="SMART" id="SM00651">
    <property type="entry name" value="Sm"/>
    <property type="match status" value="1"/>
</dbReference>
<dbReference type="PANTHER" id="PTHR10701">
    <property type="entry name" value="SMALL NUCLEAR RIBONUCLEOPROTEIN-ASSOCIATED PROTEIN B AND N"/>
    <property type="match status" value="1"/>
</dbReference>
<dbReference type="AlphaFoldDB" id="A0A4R0RGW9"/>
<dbReference type="GO" id="GO:0003723">
    <property type="term" value="F:RNA binding"/>
    <property type="evidence" value="ECO:0007669"/>
    <property type="project" value="InterPro"/>
</dbReference>
<accession>A0A4R0RGW9</accession>
<dbReference type="InterPro" id="IPR047575">
    <property type="entry name" value="Sm"/>
</dbReference>
<evidence type="ECO:0000259" key="1">
    <source>
        <dbReference type="PROSITE" id="PS52002"/>
    </source>
</evidence>